<dbReference type="InterPro" id="IPR006119">
    <property type="entry name" value="Resolv_N"/>
</dbReference>
<dbReference type="SUPFAM" id="SSF53041">
    <property type="entry name" value="Resolvase-like"/>
    <property type="match status" value="1"/>
</dbReference>
<evidence type="ECO:0000313" key="1">
    <source>
        <dbReference type="EMBL" id="BBZ41148.1"/>
    </source>
</evidence>
<dbReference type="InterPro" id="IPR050639">
    <property type="entry name" value="SSR_resolvase"/>
</dbReference>
<dbReference type="InterPro" id="IPR036162">
    <property type="entry name" value="Resolvase-like_N_sf"/>
</dbReference>
<dbReference type="STRING" id="44010.AWC00_00435"/>
<dbReference type="PROSITE" id="PS51737">
    <property type="entry name" value="RECOMBINASE_DNA_BIND"/>
    <property type="match status" value="1"/>
</dbReference>
<dbReference type="CDD" id="cd00338">
    <property type="entry name" value="Ser_Recombinase"/>
    <property type="match status" value="1"/>
</dbReference>
<dbReference type="InterPro" id="IPR025827">
    <property type="entry name" value="Zn_ribbon_recom_dom"/>
</dbReference>
<dbReference type="GO" id="GO:0000150">
    <property type="term" value="F:DNA strand exchange activity"/>
    <property type="evidence" value="ECO:0007669"/>
    <property type="project" value="InterPro"/>
</dbReference>
<proteinExistence type="predicted"/>
<gene>
    <name evidence="1" type="ORF">MCNS_42110</name>
</gene>
<dbReference type="OrthoDB" id="4500247at2"/>
<dbReference type="PROSITE" id="PS51736">
    <property type="entry name" value="RECOMBINASES_3"/>
    <property type="match status" value="1"/>
</dbReference>
<dbReference type="PANTHER" id="PTHR30461:SF23">
    <property type="entry name" value="DNA RECOMBINASE-RELATED"/>
    <property type="match status" value="1"/>
</dbReference>
<keyword evidence="2" id="KW-1185">Reference proteome</keyword>
<dbReference type="Pfam" id="PF13408">
    <property type="entry name" value="Zn_ribbon_recom"/>
    <property type="match status" value="1"/>
</dbReference>
<dbReference type="RefSeq" id="WP_085234364.1">
    <property type="nucleotide sequence ID" value="NZ_AP022613.1"/>
</dbReference>
<evidence type="ECO:0000313" key="2">
    <source>
        <dbReference type="Proteomes" id="UP000467385"/>
    </source>
</evidence>
<accession>A0A1X1T2Y5</accession>
<dbReference type="EMBL" id="AP022613">
    <property type="protein sequence ID" value="BBZ41148.1"/>
    <property type="molecule type" value="Genomic_DNA"/>
</dbReference>
<dbReference type="Proteomes" id="UP000467385">
    <property type="component" value="Chromosome"/>
</dbReference>
<name>A0A1X1T2Y5_9MYCO</name>
<dbReference type="PANTHER" id="PTHR30461">
    <property type="entry name" value="DNA-INVERTASE FROM LAMBDOID PROPHAGE"/>
    <property type="match status" value="1"/>
</dbReference>
<organism evidence="1 2">
    <name type="scientific">Mycobacterium conspicuum</name>
    <dbReference type="NCBI Taxonomy" id="44010"/>
    <lineage>
        <taxon>Bacteria</taxon>
        <taxon>Bacillati</taxon>
        <taxon>Actinomycetota</taxon>
        <taxon>Actinomycetes</taxon>
        <taxon>Mycobacteriales</taxon>
        <taxon>Mycobacteriaceae</taxon>
        <taxon>Mycobacterium</taxon>
    </lineage>
</organism>
<reference evidence="1 2" key="1">
    <citation type="journal article" date="2019" name="Emerg. Microbes Infect.">
        <title>Comprehensive subspecies identification of 175 nontuberculous mycobacteria species based on 7547 genomic profiles.</title>
        <authorList>
            <person name="Matsumoto Y."/>
            <person name="Kinjo T."/>
            <person name="Motooka D."/>
            <person name="Nabeya D."/>
            <person name="Jung N."/>
            <person name="Uechi K."/>
            <person name="Horii T."/>
            <person name="Iida T."/>
            <person name="Fujita J."/>
            <person name="Nakamura S."/>
        </authorList>
    </citation>
    <scope>NUCLEOTIDE SEQUENCE [LARGE SCALE GENOMIC DNA]</scope>
    <source>
        <strain evidence="1 2">JCM 14738</strain>
    </source>
</reference>
<dbReference type="SMART" id="SM00857">
    <property type="entry name" value="Resolvase"/>
    <property type="match status" value="1"/>
</dbReference>
<sequence length="474" mass="53295">MTSTNTTRAAIYLRISKDRTGEELGVTRQREDCLRECERRGWTPVEYCDNDISASSFSKKPRPEYERMIADIEEGKIQAVVAYKTDRLHRRPAEAEAFINLANLKHVDLVTVTGQFDLSTSEGRMAYRNVGTYAAYESDVKSDRQRRAARQVAERGLPKWPQMPFGYRRAGDVVEVDRVRAELVRDAYAAILSGTTVSDIARMFNKAGQHGVKGKPWTASTMSLFLRAPRNAGLRSHNDEIVGKGQWPALVDEDTWRRVQTILNDDKRKPGKKAVRRHLLTGVLVCGKCGGRLAGGSQTAQNTRVYSCKSCRGVSIRADAVEPLMFKIVAGRLAMEDAVDLLKSQKHDAAEAERIRREKETLYARRQQLAVDYARGVLDGDQVQIATATINSDIAELERQEQDDEKLRVFDGVPLGKPEVREAVDKLTHDRFRRVVDLLMTVTIKPVGKGGYQVINPHTGAKGIKEDRVQVEWK</sequence>
<dbReference type="Pfam" id="PF00239">
    <property type="entry name" value="Resolvase"/>
    <property type="match status" value="1"/>
</dbReference>
<dbReference type="GO" id="GO:0003677">
    <property type="term" value="F:DNA binding"/>
    <property type="evidence" value="ECO:0007669"/>
    <property type="project" value="InterPro"/>
</dbReference>
<dbReference type="AlphaFoldDB" id="A0A1X1T2Y5"/>
<dbReference type="Gene3D" id="3.90.1750.20">
    <property type="entry name" value="Putative Large Serine Recombinase, Chain B, Domain 2"/>
    <property type="match status" value="1"/>
</dbReference>
<dbReference type="InterPro" id="IPR011109">
    <property type="entry name" value="DNA_bind_recombinase_dom"/>
</dbReference>
<dbReference type="Pfam" id="PF07508">
    <property type="entry name" value="Recombinase"/>
    <property type="match status" value="1"/>
</dbReference>
<dbReference type="Gene3D" id="3.40.50.1390">
    <property type="entry name" value="Resolvase, N-terminal catalytic domain"/>
    <property type="match status" value="1"/>
</dbReference>
<dbReference type="InterPro" id="IPR038109">
    <property type="entry name" value="DNA_bind_recomb_sf"/>
</dbReference>
<protein>
    <submittedName>
        <fullName evidence="1">Serine recombinase</fullName>
    </submittedName>
</protein>